<gene>
    <name evidence="1" type="ORF">FCM35_KLT06889</name>
</gene>
<dbReference type="PANTHER" id="PTHR33649:SF4">
    <property type="entry name" value="PAR1 PROTEIN"/>
    <property type="match status" value="1"/>
</dbReference>
<dbReference type="OrthoDB" id="772928at2759"/>
<dbReference type="InterPro" id="IPR009489">
    <property type="entry name" value="PAR1"/>
</dbReference>
<keyword evidence="2" id="KW-1185">Reference proteome</keyword>
<name>A0A833R0Z6_9POAL</name>
<protein>
    <submittedName>
        <fullName evidence="1">PAR1 protein</fullName>
    </submittedName>
</protein>
<evidence type="ECO:0000313" key="2">
    <source>
        <dbReference type="Proteomes" id="UP000623129"/>
    </source>
</evidence>
<proteinExistence type="predicted"/>
<accession>A0A833R0Z6</accession>
<reference evidence="1" key="1">
    <citation type="submission" date="2020-01" db="EMBL/GenBank/DDBJ databases">
        <title>Genome sequence of Kobresia littledalei, the first chromosome-level genome in the family Cyperaceae.</title>
        <authorList>
            <person name="Qu G."/>
        </authorList>
    </citation>
    <scope>NUCLEOTIDE SEQUENCE</scope>
    <source>
        <strain evidence="1">C.B.Clarke</strain>
        <tissue evidence="1">Leaf</tissue>
    </source>
</reference>
<sequence>MEMPRATISSLLYLNKPQIQRRYSKNSMAFSNQIMALALFLFLALALPSALDAAEVICENLPINQCAFAVSSTSKRCVLESMRQSGGTTYQCKTTDLEVEKVSKQIGGPMEKISNHIETEACVRTCGLEDSTVGILSYHSLMMDSKIQAKLCSPSCQGNCENLCTIVVKNYERYFDITCSKKI</sequence>
<evidence type="ECO:0000313" key="1">
    <source>
        <dbReference type="EMBL" id="KAF3328283.1"/>
    </source>
</evidence>
<dbReference type="Pfam" id="PF06521">
    <property type="entry name" value="PAR1"/>
    <property type="match status" value="1"/>
</dbReference>
<dbReference type="Proteomes" id="UP000623129">
    <property type="component" value="Unassembled WGS sequence"/>
</dbReference>
<dbReference type="AlphaFoldDB" id="A0A833R0Z6"/>
<organism evidence="1 2">
    <name type="scientific">Carex littledalei</name>
    <dbReference type="NCBI Taxonomy" id="544730"/>
    <lineage>
        <taxon>Eukaryota</taxon>
        <taxon>Viridiplantae</taxon>
        <taxon>Streptophyta</taxon>
        <taxon>Embryophyta</taxon>
        <taxon>Tracheophyta</taxon>
        <taxon>Spermatophyta</taxon>
        <taxon>Magnoliopsida</taxon>
        <taxon>Liliopsida</taxon>
        <taxon>Poales</taxon>
        <taxon>Cyperaceae</taxon>
        <taxon>Cyperoideae</taxon>
        <taxon>Cariceae</taxon>
        <taxon>Carex</taxon>
        <taxon>Carex subgen. Euthyceras</taxon>
    </lineage>
</organism>
<dbReference type="PANTHER" id="PTHR33649">
    <property type="entry name" value="PAR1 PROTEIN"/>
    <property type="match status" value="1"/>
</dbReference>
<comment type="caution">
    <text evidence="1">The sequence shown here is derived from an EMBL/GenBank/DDBJ whole genome shotgun (WGS) entry which is preliminary data.</text>
</comment>
<dbReference type="EMBL" id="SWLB01000016">
    <property type="protein sequence ID" value="KAF3328283.1"/>
    <property type="molecule type" value="Genomic_DNA"/>
</dbReference>